<comment type="cofactor">
    <cofactor evidence="1">
        <name>Mg(2+)</name>
        <dbReference type="ChEBI" id="CHEBI:18420"/>
    </cofactor>
</comment>
<dbReference type="InterPro" id="IPR043128">
    <property type="entry name" value="Rev_trsase/Diguanyl_cyclase"/>
</dbReference>
<dbReference type="PANTHER" id="PTHR45138:SF9">
    <property type="entry name" value="DIGUANYLATE CYCLASE DGCM-RELATED"/>
    <property type="match status" value="1"/>
</dbReference>
<dbReference type="InterPro" id="IPR000160">
    <property type="entry name" value="GGDEF_dom"/>
</dbReference>
<evidence type="ECO:0000256" key="2">
    <source>
        <dbReference type="ARBA" id="ARBA00004533"/>
    </source>
</evidence>
<dbReference type="Pfam" id="PF00990">
    <property type="entry name" value="GGDEF"/>
    <property type="match status" value="1"/>
</dbReference>
<dbReference type="PROSITE" id="PS50112">
    <property type="entry name" value="PAS"/>
    <property type="match status" value="1"/>
</dbReference>
<dbReference type="PANTHER" id="PTHR45138">
    <property type="entry name" value="REGULATORY COMPONENTS OF SENSORY TRANSDUCTION SYSTEM"/>
    <property type="match status" value="1"/>
</dbReference>
<sequence length="310" mass="35331">MKIEILKQAVMDSRDGITISDNCIDDNPLIFVNPAFERMTGYSSEEITNINCRYLQRNDRDQPELELIHDAVKKGEYCLVTLRNYRKDGTMFWNELSISPIHDENGTVTNFIGIQKDVTSRVIIQQQLRDEHQSLEEMKIHFEQLSIKDGLTGIYNRRFFDTQFEIQWKIACRNGDSLTLAMIDIDHFKSFNDIYGHQAGDEALIRVADSLNKSFQRGSDFAARYGGEEFVILSNGMTQEQASLYVKTLCQRVRDLKIPHAASSTGYLTVSIGFSVHTFGPLHPSNVLLAQADKALYAAKKRGRDQSFSL</sequence>
<protein>
    <recommendedName>
        <fullName evidence="3">diguanylate cyclase</fullName>
        <ecNumber evidence="3">2.7.7.65</ecNumber>
    </recommendedName>
</protein>
<dbReference type="GO" id="GO:1902201">
    <property type="term" value="P:negative regulation of bacterial-type flagellum-dependent cell motility"/>
    <property type="evidence" value="ECO:0007669"/>
    <property type="project" value="TreeGrafter"/>
</dbReference>
<dbReference type="RefSeq" id="WP_110652784.1">
    <property type="nucleotide sequence ID" value="NZ_QJRN01000013.1"/>
</dbReference>
<comment type="caution">
    <text evidence="8">The sequence shown here is derived from an EMBL/GenBank/DDBJ whole genome shotgun (WGS) entry which is preliminary data.</text>
</comment>
<accession>A0A9Q6ID91</accession>
<evidence type="ECO:0000259" key="6">
    <source>
        <dbReference type="PROSITE" id="PS50113"/>
    </source>
</evidence>
<dbReference type="Pfam" id="PF13426">
    <property type="entry name" value="PAS_9"/>
    <property type="match status" value="1"/>
</dbReference>
<dbReference type="FunFam" id="3.30.70.270:FF:000001">
    <property type="entry name" value="Diguanylate cyclase domain protein"/>
    <property type="match status" value="1"/>
</dbReference>
<evidence type="ECO:0000256" key="1">
    <source>
        <dbReference type="ARBA" id="ARBA00001946"/>
    </source>
</evidence>
<dbReference type="EMBL" id="QJRN01000013">
    <property type="protein sequence ID" value="PYC33426.1"/>
    <property type="molecule type" value="Genomic_DNA"/>
</dbReference>
<dbReference type="EC" id="2.7.7.65" evidence="3"/>
<dbReference type="NCBIfam" id="TIGR00229">
    <property type="entry name" value="sensory_box"/>
    <property type="match status" value="1"/>
</dbReference>
<dbReference type="Gene3D" id="3.30.70.270">
    <property type="match status" value="1"/>
</dbReference>
<evidence type="ECO:0000313" key="8">
    <source>
        <dbReference type="EMBL" id="PYC33426.1"/>
    </source>
</evidence>
<gene>
    <name evidence="8" type="ORF">DMX08_20130</name>
</gene>
<dbReference type="InterPro" id="IPR050469">
    <property type="entry name" value="Diguanylate_Cyclase"/>
</dbReference>
<comment type="catalytic activity">
    <reaction evidence="4">
        <text>2 GTP = 3',3'-c-di-GMP + 2 diphosphate</text>
        <dbReference type="Rhea" id="RHEA:24898"/>
        <dbReference type="ChEBI" id="CHEBI:33019"/>
        <dbReference type="ChEBI" id="CHEBI:37565"/>
        <dbReference type="ChEBI" id="CHEBI:58805"/>
        <dbReference type="EC" id="2.7.7.65"/>
    </reaction>
</comment>
<dbReference type="InterPro" id="IPR001610">
    <property type="entry name" value="PAC"/>
</dbReference>
<dbReference type="InterPro" id="IPR029787">
    <property type="entry name" value="Nucleotide_cyclase"/>
</dbReference>
<feature type="domain" description="PAC" evidence="6">
    <location>
        <begin position="73"/>
        <end position="130"/>
    </location>
</feature>
<evidence type="ECO:0000259" key="5">
    <source>
        <dbReference type="PROSITE" id="PS50112"/>
    </source>
</evidence>
<evidence type="ECO:0000313" key="9">
    <source>
        <dbReference type="Proteomes" id="UP000248188"/>
    </source>
</evidence>
<dbReference type="SMART" id="SM00267">
    <property type="entry name" value="GGDEF"/>
    <property type="match status" value="1"/>
</dbReference>
<evidence type="ECO:0000256" key="4">
    <source>
        <dbReference type="ARBA" id="ARBA00034247"/>
    </source>
</evidence>
<name>A0A9Q6ID91_9PSED</name>
<dbReference type="Proteomes" id="UP000248188">
    <property type="component" value="Unassembled WGS sequence"/>
</dbReference>
<feature type="domain" description="GGDEF" evidence="7">
    <location>
        <begin position="176"/>
        <end position="310"/>
    </location>
</feature>
<dbReference type="SUPFAM" id="SSF55785">
    <property type="entry name" value="PYP-like sensor domain (PAS domain)"/>
    <property type="match status" value="1"/>
</dbReference>
<feature type="domain" description="PAS" evidence="5">
    <location>
        <begin position="26"/>
        <end position="75"/>
    </location>
</feature>
<dbReference type="CDD" id="cd01949">
    <property type="entry name" value="GGDEF"/>
    <property type="match status" value="1"/>
</dbReference>
<evidence type="ECO:0000259" key="7">
    <source>
        <dbReference type="PROSITE" id="PS50887"/>
    </source>
</evidence>
<evidence type="ECO:0000256" key="3">
    <source>
        <dbReference type="ARBA" id="ARBA00012528"/>
    </source>
</evidence>
<dbReference type="PROSITE" id="PS50113">
    <property type="entry name" value="PAC"/>
    <property type="match status" value="1"/>
</dbReference>
<dbReference type="Gene3D" id="3.30.450.20">
    <property type="entry name" value="PAS domain"/>
    <property type="match status" value="1"/>
</dbReference>
<proteinExistence type="predicted"/>
<comment type="subcellular location">
    <subcellularLocation>
        <location evidence="2">Cell inner membrane</location>
    </subcellularLocation>
</comment>
<dbReference type="CDD" id="cd00130">
    <property type="entry name" value="PAS"/>
    <property type="match status" value="1"/>
</dbReference>
<dbReference type="GO" id="GO:0052621">
    <property type="term" value="F:diguanylate cyclase activity"/>
    <property type="evidence" value="ECO:0007669"/>
    <property type="project" value="UniProtKB-EC"/>
</dbReference>
<dbReference type="GO" id="GO:0005886">
    <property type="term" value="C:plasma membrane"/>
    <property type="evidence" value="ECO:0007669"/>
    <property type="project" value="UniProtKB-SubCell"/>
</dbReference>
<reference evidence="8 9" key="1">
    <citation type="submission" date="2018-06" db="EMBL/GenBank/DDBJ databases">
        <title>Pseudomonas diversity within urban Lake Michigan freshwaters.</title>
        <authorList>
            <person name="Batrich M."/>
            <person name="Hatzopoulos T."/>
            <person name="Putonti C."/>
        </authorList>
    </citation>
    <scope>NUCLEOTIDE SEQUENCE [LARGE SCALE GENOMIC DNA]</scope>
    <source>
        <strain evidence="8 9">MB-090624</strain>
    </source>
</reference>
<dbReference type="InterPro" id="IPR035965">
    <property type="entry name" value="PAS-like_dom_sf"/>
</dbReference>
<dbReference type="SMART" id="SM00086">
    <property type="entry name" value="PAC"/>
    <property type="match status" value="1"/>
</dbReference>
<dbReference type="AlphaFoldDB" id="A0A9Q6ID91"/>
<dbReference type="SUPFAM" id="SSF55073">
    <property type="entry name" value="Nucleotide cyclase"/>
    <property type="match status" value="1"/>
</dbReference>
<dbReference type="GO" id="GO:0043709">
    <property type="term" value="P:cell adhesion involved in single-species biofilm formation"/>
    <property type="evidence" value="ECO:0007669"/>
    <property type="project" value="TreeGrafter"/>
</dbReference>
<dbReference type="NCBIfam" id="TIGR00254">
    <property type="entry name" value="GGDEF"/>
    <property type="match status" value="1"/>
</dbReference>
<dbReference type="PROSITE" id="PS50887">
    <property type="entry name" value="GGDEF"/>
    <property type="match status" value="1"/>
</dbReference>
<dbReference type="InterPro" id="IPR000700">
    <property type="entry name" value="PAS-assoc_C"/>
</dbReference>
<organism evidence="8 9">
    <name type="scientific">Pseudomonas protegens</name>
    <dbReference type="NCBI Taxonomy" id="380021"/>
    <lineage>
        <taxon>Bacteria</taxon>
        <taxon>Pseudomonadati</taxon>
        <taxon>Pseudomonadota</taxon>
        <taxon>Gammaproteobacteria</taxon>
        <taxon>Pseudomonadales</taxon>
        <taxon>Pseudomonadaceae</taxon>
        <taxon>Pseudomonas</taxon>
    </lineage>
</organism>
<dbReference type="InterPro" id="IPR000014">
    <property type="entry name" value="PAS"/>
</dbReference>